<reference evidence="10 11" key="1">
    <citation type="journal article" date="2019" name="Nat. Microbiol.">
        <title>Mediterranean grassland soil C-N compound turnover is dependent on rainfall and depth, and is mediated by genomically divergent microorganisms.</title>
        <authorList>
            <person name="Diamond S."/>
            <person name="Andeer P.F."/>
            <person name="Li Z."/>
            <person name="Crits-Christoph A."/>
            <person name="Burstein D."/>
            <person name="Anantharaman K."/>
            <person name="Lane K.R."/>
            <person name="Thomas B.C."/>
            <person name="Pan C."/>
            <person name="Northen T.R."/>
            <person name="Banfield J.F."/>
        </authorList>
    </citation>
    <scope>NUCLEOTIDE SEQUENCE [LARGE SCALE GENOMIC DNA]</scope>
    <source>
        <strain evidence="10">NP_4</strain>
    </source>
</reference>
<feature type="compositionally biased region" description="Low complexity" evidence="7">
    <location>
        <begin position="84"/>
        <end position="96"/>
    </location>
</feature>
<dbReference type="CDD" id="cd06849">
    <property type="entry name" value="lipoyl_domain"/>
    <property type="match status" value="1"/>
</dbReference>
<name>A0A537KZ28_9BACT</name>
<feature type="region of interest" description="Disordered" evidence="7">
    <location>
        <begin position="161"/>
        <end position="183"/>
    </location>
</feature>
<dbReference type="PROSITE" id="PS50968">
    <property type="entry name" value="BIOTINYL_LIPOYL"/>
    <property type="match status" value="1"/>
</dbReference>
<evidence type="ECO:0000256" key="4">
    <source>
        <dbReference type="ARBA" id="ARBA00022823"/>
    </source>
</evidence>
<evidence type="ECO:0000259" key="9">
    <source>
        <dbReference type="PROSITE" id="PS51826"/>
    </source>
</evidence>
<evidence type="ECO:0000256" key="3">
    <source>
        <dbReference type="ARBA" id="ARBA00022679"/>
    </source>
</evidence>
<feature type="region of interest" description="Disordered" evidence="7">
    <location>
        <begin position="84"/>
        <end position="103"/>
    </location>
</feature>
<dbReference type="PANTHER" id="PTHR43178:SF5">
    <property type="entry name" value="LIPOAMIDE ACYLTRANSFERASE COMPONENT OF BRANCHED-CHAIN ALPHA-KETO ACID DEHYDROGENASE COMPLEX, MITOCHONDRIAL"/>
    <property type="match status" value="1"/>
</dbReference>
<dbReference type="InterPro" id="IPR050743">
    <property type="entry name" value="2-oxoacid_DH_E2_comp"/>
</dbReference>
<dbReference type="InterPro" id="IPR023213">
    <property type="entry name" value="CAT-like_dom_sf"/>
</dbReference>
<dbReference type="Pfam" id="PF00364">
    <property type="entry name" value="Biotin_lipoyl"/>
    <property type="match status" value="1"/>
</dbReference>
<organism evidence="10 11">
    <name type="scientific">Candidatus Segetimicrobium genomatis</name>
    <dbReference type="NCBI Taxonomy" id="2569760"/>
    <lineage>
        <taxon>Bacteria</taxon>
        <taxon>Bacillati</taxon>
        <taxon>Candidatus Sysuimicrobiota</taxon>
        <taxon>Candidatus Sysuimicrobiia</taxon>
        <taxon>Candidatus Sysuimicrobiales</taxon>
        <taxon>Candidatus Segetimicrobiaceae</taxon>
        <taxon>Candidatus Segetimicrobium</taxon>
    </lineage>
</organism>
<evidence type="ECO:0000313" key="10">
    <source>
        <dbReference type="EMBL" id="TMJ00991.1"/>
    </source>
</evidence>
<gene>
    <name evidence="10" type="ORF">E6H01_08250</name>
</gene>
<dbReference type="GO" id="GO:0005737">
    <property type="term" value="C:cytoplasm"/>
    <property type="evidence" value="ECO:0007669"/>
    <property type="project" value="TreeGrafter"/>
</dbReference>
<dbReference type="InterPro" id="IPR011053">
    <property type="entry name" value="Single_hybrid_motif"/>
</dbReference>
<dbReference type="FunFam" id="3.30.559.10:FF:000007">
    <property type="entry name" value="Dihydrolipoamide acetyltransferase component of pyruvate dehydrogenase complex"/>
    <property type="match status" value="1"/>
</dbReference>
<keyword evidence="4 6" id="KW-0450">Lipoyl</keyword>
<dbReference type="Pfam" id="PF00198">
    <property type="entry name" value="2-oxoacid_dh"/>
    <property type="match status" value="1"/>
</dbReference>
<dbReference type="SUPFAM" id="SSF52777">
    <property type="entry name" value="CoA-dependent acyltransferases"/>
    <property type="match status" value="1"/>
</dbReference>
<dbReference type="SUPFAM" id="SSF47005">
    <property type="entry name" value="Peripheral subunit-binding domain of 2-oxo acid dehydrogenase complex"/>
    <property type="match status" value="1"/>
</dbReference>
<dbReference type="PROSITE" id="PS00189">
    <property type="entry name" value="LIPOYL"/>
    <property type="match status" value="1"/>
</dbReference>
<accession>A0A537KZ28</accession>
<dbReference type="PROSITE" id="PS51826">
    <property type="entry name" value="PSBD"/>
    <property type="match status" value="1"/>
</dbReference>
<comment type="caution">
    <text evidence="10">The sequence shown here is derived from an EMBL/GenBank/DDBJ whole genome shotgun (WGS) entry which is preliminary data.</text>
</comment>
<dbReference type="InterPro" id="IPR003016">
    <property type="entry name" value="2-oxoA_DH_lipoyl-BS"/>
</dbReference>
<evidence type="ECO:0000256" key="6">
    <source>
        <dbReference type="RuleBase" id="RU003423"/>
    </source>
</evidence>
<comment type="cofactor">
    <cofactor evidence="1 6">
        <name>(R)-lipoate</name>
        <dbReference type="ChEBI" id="CHEBI:83088"/>
    </cofactor>
</comment>
<dbReference type="InterPro" id="IPR004167">
    <property type="entry name" value="PSBD"/>
</dbReference>
<keyword evidence="3 6" id="KW-0808">Transferase</keyword>
<feature type="compositionally biased region" description="Low complexity" evidence="7">
    <location>
        <begin position="165"/>
        <end position="177"/>
    </location>
</feature>
<dbReference type="Proteomes" id="UP000319353">
    <property type="component" value="Unassembled WGS sequence"/>
</dbReference>
<dbReference type="Gene3D" id="2.40.50.100">
    <property type="match status" value="1"/>
</dbReference>
<dbReference type="SUPFAM" id="SSF51230">
    <property type="entry name" value="Single hybrid motif"/>
    <property type="match status" value="1"/>
</dbReference>
<dbReference type="Gene3D" id="3.30.559.10">
    <property type="entry name" value="Chloramphenicol acetyltransferase-like domain"/>
    <property type="match status" value="1"/>
</dbReference>
<evidence type="ECO:0000313" key="11">
    <source>
        <dbReference type="Proteomes" id="UP000319353"/>
    </source>
</evidence>
<evidence type="ECO:0000256" key="7">
    <source>
        <dbReference type="SAM" id="MobiDB-lite"/>
    </source>
</evidence>
<protein>
    <recommendedName>
        <fullName evidence="6">Dihydrolipoamide acetyltransferase component of pyruvate dehydrogenase complex</fullName>
        <ecNumber evidence="6">2.3.1.-</ecNumber>
    </recommendedName>
</protein>
<dbReference type="EMBL" id="VBAL01000110">
    <property type="protein sequence ID" value="TMJ00991.1"/>
    <property type="molecule type" value="Genomic_DNA"/>
</dbReference>
<dbReference type="InterPro" id="IPR036625">
    <property type="entry name" value="E3-bd_dom_sf"/>
</dbReference>
<dbReference type="PANTHER" id="PTHR43178">
    <property type="entry name" value="DIHYDROLIPOAMIDE ACETYLTRANSFERASE COMPONENT OF PYRUVATE DEHYDROGENASE COMPLEX"/>
    <property type="match status" value="1"/>
</dbReference>
<dbReference type="Gene3D" id="4.10.320.10">
    <property type="entry name" value="E3-binding domain"/>
    <property type="match status" value="1"/>
</dbReference>
<dbReference type="InterPro" id="IPR000089">
    <property type="entry name" value="Biotin_lipoyl"/>
</dbReference>
<dbReference type="InterPro" id="IPR001078">
    <property type="entry name" value="2-oxoacid_DH_actylTfrase"/>
</dbReference>
<evidence type="ECO:0000256" key="5">
    <source>
        <dbReference type="ARBA" id="ARBA00023315"/>
    </source>
</evidence>
<evidence type="ECO:0000259" key="8">
    <source>
        <dbReference type="PROSITE" id="PS50968"/>
    </source>
</evidence>
<dbReference type="AlphaFoldDB" id="A0A537KZ28"/>
<feature type="domain" description="Peripheral subunit-binding (PSBD)" evidence="9">
    <location>
        <begin position="114"/>
        <end position="154"/>
    </location>
</feature>
<dbReference type="EC" id="2.3.1.-" evidence="6"/>
<keyword evidence="5 6" id="KW-0012">Acyltransferase</keyword>
<feature type="domain" description="Lipoyl-binding" evidence="8">
    <location>
        <begin position="2"/>
        <end position="77"/>
    </location>
</feature>
<dbReference type="Pfam" id="PF02817">
    <property type="entry name" value="E3_binding"/>
    <property type="match status" value="1"/>
</dbReference>
<sequence>MPVEVKLPQLGESTFEGTIGKWLKRPGDRVERFEPLVEIITDKVNVEMPAPYGGVLAKILIPEGQTVPVGTPIAVMETPDAAIQSPAAAQPTPTATGVGTREDRTQLADTERVRLSPVVRKLAEEHGLPLEEVARLRGSGAGGRVTKEDVLKYVETRHGAPPVAPAATVPRTTPVAPSQHPGDQLVKLTPLRRSIAQRMAQSKREIPHAYGVIEVDMTALVRWREAHKDAWRSREGVNITYTAFFVRAAADALRAFPLVNSSWSEDGIILRSAIAIGIGIALDDGLIVAVIKQADQKPLVGIAKELETLGRKAREGSLALDDVSGGTFTITNPGVFGSIWSMPIIIPGQAAILATDAIVKRPVARDDAIALRDIMHLGLSFDHRIFDGAVADGFLTRIRQKLESAPGGDAVPNDF</sequence>
<proteinExistence type="inferred from homology"/>
<dbReference type="GO" id="GO:0031405">
    <property type="term" value="F:lipoic acid binding"/>
    <property type="evidence" value="ECO:0007669"/>
    <property type="project" value="TreeGrafter"/>
</dbReference>
<evidence type="ECO:0000256" key="1">
    <source>
        <dbReference type="ARBA" id="ARBA00001938"/>
    </source>
</evidence>
<comment type="similarity">
    <text evidence="2 6">Belongs to the 2-oxoacid dehydrogenase family.</text>
</comment>
<dbReference type="GO" id="GO:0016407">
    <property type="term" value="F:acetyltransferase activity"/>
    <property type="evidence" value="ECO:0007669"/>
    <property type="project" value="TreeGrafter"/>
</dbReference>
<evidence type="ECO:0000256" key="2">
    <source>
        <dbReference type="ARBA" id="ARBA00007317"/>
    </source>
</evidence>